<dbReference type="PROSITE" id="PS50011">
    <property type="entry name" value="PROTEIN_KINASE_DOM"/>
    <property type="match status" value="1"/>
</dbReference>
<keyword evidence="1" id="KW-0723">Serine/threonine-protein kinase</keyword>
<dbReference type="PANTHER" id="PTHR47448">
    <property type="entry name" value="DUAL SPECIFICITY MITOGEN-ACTIVATED PROTEIN KINASE KINASE DSOR1-LIKE PROTEIN"/>
    <property type="match status" value="1"/>
</dbReference>
<dbReference type="Pfam" id="PF00069">
    <property type="entry name" value="Pkinase"/>
    <property type="match status" value="1"/>
</dbReference>
<dbReference type="AlphaFoldDB" id="S2JVZ3"/>
<feature type="compositionally biased region" description="Low complexity" evidence="7">
    <location>
        <begin position="59"/>
        <end position="71"/>
    </location>
</feature>
<protein>
    <submittedName>
        <fullName evidence="9">STE/STE7 protein kinase</fullName>
    </submittedName>
</protein>
<evidence type="ECO:0000313" key="10">
    <source>
        <dbReference type="Proteomes" id="UP000014254"/>
    </source>
</evidence>
<dbReference type="SUPFAM" id="SSF56112">
    <property type="entry name" value="Protein kinase-like (PK-like)"/>
    <property type="match status" value="1"/>
</dbReference>
<evidence type="ECO:0000259" key="8">
    <source>
        <dbReference type="PROSITE" id="PS50011"/>
    </source>
</evidence>
<dbReference type="Gene3D" id="1.10.510.10">
    <property type="entry name" value="Transferase(Phosphotransferase) domain 1"/>
    <property type="match status" value="1"/>
</dbReference>
<dbReference type="Gene3D" id="3.30.200.20">
    <property type="entry name" value="Phosphorylase Kinase, domain 1"/>
    <property type="match status" value="1"/>
</dbReference>
<dbReference type="OMA" id="VGTMYFM"/>
<keyword evidence="4 9" id="KW-0418">Kinase</keyword>
<dbReference type="PROSITE" id="PS00108">
    <property type="entry name" value="PROTEIN_KINASE_ST"/>
    <property type="match status" value="1"/>
</dbReference>
<dbReference type="eggNOG" id="KOG0581">
    <property type="taxonomic scope" value="Eukaryota"/>
</dbReference>
<dbReference type="FunFam" id="1.10.510.10:FF:000263">
    <property type="entry name" value="MAP kinase skh1/pek1"/>
    <property type="match status" value="1"/>
</dbReference>
<dbReference type="VEuPathDB" id="FungiDB:HMPREF1544_00625"/>
<keyword evidence="10" id="KW-1185">Reference proteome</keyword>
<evidence type="ECO:0000256" key="5">
    <source>
        <dbReference type="ARBA" id="ARBA00022840"/>
    </source>
</evidence>
<proteinExistence type="inferred from homology"/>
<name>S2JVZ3_MUCC1</name>
<evidence type="ECO:0000313" key="9">
    <source>
        <dbReference type="EMBL" id="EPB92612.1"/>
    </source>
</evidence>
<dbReference type="OrthoDB" id="10252354at2759"/>
<evidence type="ECO:0000256" key="7">
    <source>
        <dbReference type="SAM" id="MobiDB-lite"/>
    </source>
</evidence>
<dbReference type="InterPro" id="IPR011009">
    <property type="entry name" value="Kinase-like_dom_sf"/>
</dbReference>
<dbReference type="InterPro" id="IPR008271">
    <property type="entry name" value="Ser/Thr_kinase_AS"/>
</dbReference>
<feature type="compositionally biased region" description="Polar residues" evidence="7">
    <location>
        <begin position="84"/>
        <end position="98"/>
    </location>
</feature>
<sequence length="434" mass="48392">MSLTPEMTLGQPKSGKRKPGLRLTSKHLQPASSSSPSPNSSSSYLGTSQSNSRFREQIGNIVNGNNANGENYSSQPMEEEETSLAASYLQSTQPPSLSQQQHHHHQQQQQQDIKNQDIPVLREAPLPPPSINTSQQVLEPNSHFMELKAEDLETLSRLGEGAAGTVRKVLHKPTQLVMAKKSISTEPDPAVQRQILRELAFLKTCDSPYIVSFYGVFLDDGDTTVSLCMEYCEAGSLEDIYKRARDLGGVIGEPVLERIAESVCRGLVYLHSKRVIHRDIKPSNILVTRKGEIKLCDFGVSGELINSVAQTFTGTQYYMAPERIQGNAYAVQSDIWSLGLTLIEVSQNRPALPPPDQPHLSIFELLDFIVRQPVPEIQGSHISDECKNFVAVCLTKDPNYRPTPARMLQHPFIAKWTNVHMDLGQWVKEVWGWN</sequence>
<dbReference type="GO" id="GO:0004674">
    <property type="term" value="F:protein serine/threonine kinase activity"/>
    <property type="evidence" value="ECO:0007669"/>
    <property type="project" value="UniProtKB-KW"/>
</dbReference>
<dbReference type="SMART" id="SM00220">
    <property type="entry name" value="S_TKc"/>
    <property type="match status" value="1"/>
</dbReference>
<keyword evidence="2" id="KW-0808">Transferase</keyword>
<organism evidence="9 10">
    <name type="scientific">Mucor circinelloides f. circinelloides (strain 1006PhL)</name>
    <name type="common">Mucormycosis agent</name>
    <name type="synonym">Calyptromyces circinelloides</name>
    <dbReference type="NCBI Taxonomy" id="1220926"/>
    <lineage>
        <taxon>Eukaryota</taxon>
        <taxon>Fungi</taxon>
        <taxon>Fungi incertae sedis</taxon>
        <taxon>Mucoromycota</taxon>
        <taxon>Mucoromycotina</taxon>
        <taxon>Mucoromycetes</taxon>
        <taxon>Mucorales</taxon>
        <taxon>Mucorineae</taxon>
        <taxon>Mucoraceae</taxon>
        <taxon>Mucor</taxon>
    </lineage>
</organism>
<keyword evidence="5" id="KW-0067">ATP-binding</keyword>
<dbReference type="PANTHER" id="PTHR47448:SF5">
    <property type="entry name" value="MITOGEN-ACTIVATED PROTEIN KINASE KINAE MKK2"/>
    <property type="match status" value="1"/>
</dbReference>
<evidence type="ECO:0000256" key="2">
    <source>
        <dbReference type="ARBA" id="ARBA00022679"/>
    </source>
</evidence>
<dbReference type="InParanoid" id="S2JVZ3"/>
<dbReference type="Proteomes" id="UP000014254">
    <property type="component" value="Unassembled WGS sequence"/>
</dbReference>
<evidence type="ECO:0000256" key="3">
    <source>
        <dbReference type="ARBA" id="ARBA00022741"/>
    </source>
</evidence>
<comment type="similarity">
    <text evidence="6">Belongs to the protein kinase superfamily. STE Ser/Thr protein kinase family. MAP kinase kinase subfamily.</text>
</comment>
<dbReference type="GO" id="GO:0000165">
    <property type="term" value="P:MAPK cascade"/>
    <property type="evidence" value="ECO:0007669"/>
    <property type="project" value="UniProtKB-ARBA"/>
</dbReference>
<keyword evidence="3" id="KW-0547">Nucleotide-binding</keyword>
<feature type="domain" description="Protein kinase" evidence="8">
    <location>
        <begin position="152"/>
        <end position="413"/>
    </location>
</feature>
<gene>
    <name evidence="9" type="ORF">HMPREF1544_00625</name>
</gene>
<accession>S2JVZ3</accession>
<evidence type="ECO:0000256" key="1">
    <source>
        <dbReference type="ARBA" id="ARBA00022527"/>
    </source>
</evidence>
<dbReference type="FunFam" id="3.30.200.20:FF:000040">
    <property type="entry name" value="Dual specificity mitogen-activated protein kinase kinase"/>
    <property type="match status" value="1"/>
</dbReference>
<evidence type="ECO:0000256" key="6">
    <source>
        <dbReference type="ARBA" id="ARBA00038035"/>
    </source>
</evidence>
<dbReference type="GO" id="GO:0005524">
    <property type="term" value="F:ATP binding"/>
    <property type="evidence" value="ECO:0007669"/>
    <property type="project" value="UniProtKB-KW"/>
</dbReference>
<dbReference type="FunCoup" id="S2JVZ3">
    <property type="interactions" value="207"/>
</dbReference>
<feature type="region of interest" description="Disordered" evidence="7">
    <location>
        <begin position="1"/>
        <end position="113"/>
    </location>
</feature>
<dbReference type="STRING" id="1220926.S2JVZ3"/>
<evidence type="ECO:0000256" key="4">
    <source>
        <dbReference type="ARBA" id="ARBA00022777"/>
    </source>
</evidence>
<dbReference type="EMBL" id="KE123899">
    <property type="protein sequence ID" value="EPB92612.1"/>
    <property type="molecule type" value="Genomic_DNA"/>
</dbReference>
<dbReference type="InterPro" id="IPR050915">
    <property type="entry name" value="MAP_kinase_kinase"/>
</dbReference>
<dbReference type="InterPro" id="IPR000719">
    <property type="entry name" value="Prot_kinase_dom"/>
</dbReference>
<feature type="compositionally biased region" description="Low complexity" evidence="7">
    <location>
        <begin position="32"/>
        <end position="43"/>
    </location>
</feature>
<reference evidence="10" key="1">
    <citation type="submission" date="2013-05" db="EMBL/GenBank/DDBJ databases">
        <title>The Genome sequence of Mucor circinelloides f. circinelloides 1006PhL.</title>
        <authorList>
            <consortium name="The Broad Institute Genomics Platform"/>
            <person name="Cuomo C."/>
            <person name="Earl A."/>
            <person name="Findley K."/>
            <person name="Lee S.C."/>
            <person name="Walker B."/>
            <person name="Young S."/>
            <person name="Zeng Q."/>
            <person name="Gargeya S."/>
            <person name="Fitzgerald M."/>
            <person name="Haas B."/>
            <person name="Abouelleil A."/>
            <person name="Allen A.W."/>
            <person name="Alvarado L."/>
            <person name="Arachchi H.M."/>
            <person name="Berlin A.M."/>
            <person name="Chapman S.B."/>
            <person name="Gainer-Dewar J."/>
            <person name="Goldberg J."/>
            <person name="Griggs A."/>
            <person name="Gujja S."/>
            <person name="Hansen M."/>
            <person name="Howarth C."/>
            <person name="Imamovic A."/>
            <person name="Ireland A."/>
            <person name="Larimer J."/>
            <person name="McCowan C."/>
            <person name="Murphy C."/>
            <person name="Pearson M."/>
            <person name="Poon T.W."/>
            <person name="Priest M."/>
            <person name="Roberts A."/>
            <person name="Saif S."/>
            <person name="Shea T."/>
            <person name="Sisk P."/>
            <person name="Sykes S."/>
            <person name="Wortman J."/>
            <person name="Nusbaum C."/>
            <person name="Birren B."/>
        </authorList>
    </citation>
    <scope>NUCLEOTIDE SEQUENCE [LARGE SCALE GENOMIC DNA]</scope>
    <source>
        <strain evidence="10">1006PhL</strain>
    </source>
</reference>